<dbReference type="Proteomes" id="UP000259328">
    <property type="component" value="Chromosome"/>
</dbReference>
<gene>
    <name evidence="1" type="ORF">NCTC10124_00014</name>
</gene>
<organism evidence="1 2">
    <name type="scientific">Mycoplasmopsis synoviae</name>
    <name type="common">Mycoplasma synoviae</name>
    <dbReference type="NCBI Taxonomy" id="2109"/>
    <lineage>
        <taxon>Bacteria</taxon>
        <taxon>Bacillati</taxon>
        <taxon>Mycoplasmatota</taxon>
        <taxon>Mycoplasmoidales</taxon>
        <taxon>Metamycoplasmataceae</taxon>
        <taxon>Mycoplasmopsis</taxon>
    </lineage>
</organism>
<protein>
    <submittedName>
        <fullName evidence="1">Uncharacterized protein</fullName>
    </submittedName>
</protein>
<accession>A0A3B0P5R1</accession>
<dbReference type="EMBL" id="LS991953">
    <property type="protein sequence ID" value="SYV92302.1"/>
    <property type="molecule type" value="Genomic_DNA"/>
</dbReference>
<name>A0A3B0P5R1_MYCSY</name>
<reference evidence="2" key="1">
    <citation type="submission" date="2018-06" db="EMBL/GenBank/DDBJ databases">
        <authorList>
            <consortium name="Pathogen Informatics"/>
        </authorList>
    </citation>
    <scope>NUCLEOTIDE SEQUENCE [LARGE SCALE GENOMIC DNA]</scope>
    <source>
        <strain evidence="2">NCTC10124</strain>
    </source>
</reference>
<proteinExistence type="predicted"/>
<evidence type="ECO:0000313" key="1">
    <source>
        <dbReference type="EMBL" id="SYV92302.1"/>
    </source>
</evidence>
<evidence type="ECO:0000313" key="2">
    <source>
        <dbReference type="Proteomes" id="UP000259328"/>
    </source>
</evidence>
<dbReference type="AlphaFoldDB" id="A0A3B0P5R1"/>
<sequence>MPLIITLLLERITILRTKNKSEVIISFTQNQ</sequence>